<proteinExistence type="predicted"/>
<dbReference type="InterPro" id="IPR049449">
    <property type="entry name" value="TesB_ACOT8-like_N"/>
</dbReference>
<dbReference type="CDD" id="cd03444">
    <property type="entry name" value="Thioesterase_II_repeat1"/>
    <property type="match status" value="1"/>
</dbReference>
<dbReference type="SUPFAM" id="SSF54637">
    <property type="entry name" value="Thioesterase/thiol ester dehydrase-isomerase"/>
    <property type="match status" value="2"/>
</dbReference>
<sequence>MPSATLVRPPPVDPSQSPIETVLELRTLGDIGPDIFTNARELWHPTGARGVYGGAVIAQCLVAAQETVPSPSPENNHAVFLIHSMHCFFVLAGDASIPILYHVERVRDGKSFLTRTVQARQRGKCIFTTTLSFMRENSGGESTVDHGWDMPEGAREGLDKILQGQVDGDDEDAAPNGAESRRPFISKILGVADNHSPYPHQRKPEAWVKCRGSISASGGQHAHLAALAYMSDSWFIGTVSRVHGISRAGAPLYNEMFPSITRYSSEQVEGSKNTLRVPEGARVGMMVSLDHSIYFHRPREVKADEWMCSQMQTPWSGQGRGLVEQRIWNKKGRLVASCYQEGLVRLQQKGGAGSKSKL</sequence>
<dbReference type="EMBL" id="JBHFEH010000083">
    <property type="protein sequence ID" value="KAL2048089.1"/>
    <property type="molecule type" value="Genomic_DNA"/>
</dbReference>
<dbReference type="InterPro" id="IPR003703">
    <property type="entry name" value="Acyl_CoA_thio"/>
</dbReference>
<dbReference type="InterPro" id="IPR049450">
    <property type="entry name" value="ACOT8-like_C"/>
</dbReference>
<reference evidence="3 4" key="1">
    <citation type="submission" date="2024-09" db="EMBL/GenBank/DDBJ databases">
        <title>Rethinking Asexuality: The Enigmatic Case of Functional Sexual Genes in Lepraria (Stereocaulaceae).</title>
        <authorList>
            <person name="Doellman M."/>
            <person name="Sun Y."/>
            <person name="Barcenas-Pena A."/>
            <person name="Lumbsch H.T."/>
            <person name="Grewe F."/>
        </authorList>
    </citation>
    <scope>NUCLEOTIDE SEQUENCE [LARGE SCALE GENOMIC DNA]</scope>
    <source>
        <strain evidence="3 4">Grewe 0041</strain>
    </source>
</reference>
<dbReference type="PANTHER" id="PTHR11066">
    <property type="entry name" value="ACYL-COA THIOESTERASE"/>
    <property type="match status" value="1"/>
</dbReference>
<comment type="caution">
    <text evidence="3">The sequence shown here is derived from an EMBL/GenBank/DDBJ whole genome shotgun (WGS) entry which is preliminary data.</text>
</comment>
<dbReference type="Pfam" id="PF20789">
    <property type="entry name" value="4HBT_3C"/>
    <property type="match status" value="1"/>
</dbReference>
<protein>
    <recommendedName>
        <fullName evidence="5">Acyl-CoA thioesterase 8</fullName>
    </recommendedName>
</protein>
<feature type="domain" description="Acyl-CoA thioesterase-like C-terminal" evidence="2">
    <location>
        <begin position="178"/>
        <end position="344"/>
    </location>
</feature>
<dbReference type="InterPro" id="IPR029069">
    <property type="entry name" value="HotDog_dom_sf"/>
</dbReference>
<evidence type="ECO:0008006" key="5">
    <source>
        <dbReference type="Google" id="ProtNLM"/>
    </source>
</evidence>
<evidence type="ECO:0000313" key="3">
    <source>
        <dbReference type="EMBL" id="KAL2048089.1"/>
    </source>
</evidence>
<keyword evidence="4" id="KW-1185">Reference proteome</keyword>
<accession>A0ABR4AQV0</accession>
<evidence type="ECO:0000259" key="2">
    <source>
        <dbReference type="Pfam" id="PF20789"/>
    </source>
</evidence>
<name>A0ABR4AQV0_9LECA</name>
<gene>
    <name evidence="3" type="ORF">ABVK25_011074</name>
</gene>
<evidence type="ECO:0000313" key="4">
    <source>
        <dbReference type="Proteomes" id="UP001590951"/>
    </source>
</evidence>
<dbReference type="Gene3D" id="3.10.129.10">
    <property type="entry name" value="Hotdog Thioesterase"/>
    <property type="match status" value="2"/>
</dbReference>
<dbReference type="Proteomes" id="UP001590951">
    <property type="component" value="Unassembled WGS sequence"/>
</dbReference>
<organism evidence="3 4">
    <name type="scientific">Lepraria finkii</name>
    <dbReference type="NCBI Taxonomy" id="1340010"/>
    <lineage>
        <taxon>Eukaryota</taxon>
        <taxon>Fungi</taxon>
        <taxon>Dikarya</taxon>
        <taxon>Ascomycota</taxon>
        <taxon>Pezizomycotina</taxon>
        <taxon>Lecanoromycetes</taxon>
        <taxon>OSLEUM clade</taxon>
        <taxon>Lecanoromycetidae</taxon>
        <taxon>Lecanorales</taxon>
        <taxon>Lecanorineae</taxon>
        <taxon>Stereocaulaceae</taxon>
        <taxon>Lepraria</taxon>
    </lineage>
</organism>
<feature type="domain" description="Acyl-CoA thioesterase-like N-terminal HotDog" evidence="1">
    <location>
        <begin position="43"/>
        <end position="134"/>
    </location>
</feature>
<evidence type="ECO:0000259" key="1">
    <source>
        <dbReference type="Pfam" id="PF13622"/>
    </source>
</evidence>
<dbReference type="CDD" id="cd03445">
    <property type="entry name" value="Thioesterase_II_repeat2"/>
    <property type="match status" value="1"/>
</dbReference>
<dbReference type="PANTHER" id="PTHR11066:SF34">
    <property type="entry name" value="ACYL-COENZYME A THIOESTERASE 8"/>
    <property type="match status" value="1"/>
</dbReference>
<dbReference type="Pfam" id="PF13622">
    <property type="entry name" value="4HBT_3"/>
    <property type="match status" value="1"/>
</dbReference>